<dbReference type="WBParaSite" id="MCU_002171-RA">
    <property type="protein sequence ID" value="MCU_002171-RA"/>
    <property type="gene ID" value="MCU_002171"/>
</dbReference>
<accession>A0A5K3EQ53</accession>
<proteinExistence type="predicted"/>
<dbReference type="AlphaFoldDB" id="A0A5K3EQ53"/>
<organism evidence="1">
    <name type="scientific">Mesocestoides corti</name>
    <name type="common">Flatworm</name>
    <dbReference type="NCBI Taxonomy" id="53468"/>
    <lineage>
        <taxon>Eukaryota</taxon>
        <taxon>Metazoa</taxon>
        <taxon>Spiralia</taxon>
        <taxon>Lophotrochozoa</taxon>
        <taxon>Platyhelminthes</taxon>
        <taxon>Cestoda</taxon>
        <taxon>Eucestoda</taxon>
        <taxon>Cyclophyllidea</taxon>
        <taxon>Mesocestoididae</taxon>
        <taxon>Mesocestoides</taxon>
    </lineage>
</organism>
<sequence>MGDYRRIVFPKDSRGRICGLDYPEKGSLFFFDMLSCLDIGDLVLEYGCPTEQVCVSRCPNYTWTAAEGDTFESRSKMICQGGVSGNHDPYKKK</sequence>
<reference evidence="1" key="1">
    <citation type="submission" date="2019-11" db="UniProtKB">
        <authorList>
            <consortium name="WormBaseParasite"/>
        </authorList>
    </citation>
    <scope>IDENTIFICATION</scope>
</reference>
<name>A0A5K3EQ53_MESCO</name>
<evidence type="ECO:0000313" key="1">
    <source>
        <dbReference type="WBParaSite" id="MCU_002171-RA"/>
    </source>
</evidence>
<protein>
    <submittedName>
        <fullName evidence="1">F-box protein</fullName>
    </submittedName>
</protein>